<proteinExistence type="predicted"/>
<keyword evidence="5 6" id="KW-0693">Viral RNA replication</keyword>
<dbReference type="GO" id="GO:0003968">
    <property type="term" value="F:RNA-directed RNA polymerase activity"/>
    <property type="evidence" value="ECO:0007669"/>
    <property type="project" value="UniProtKB-KW"/>
</dbReference>
<evidence type="ECO:0000256" key="2">
    <source>
        <dbReference type="ARBA" id="ARBA00022679"/>
    </source>
</evidence>
<dbReference type="EMBL" id="OQ866067">
    <property type="protein sequence ID" value="WNT71131.1"/>
    <property type="molecule type" value="Genomic_RNA"/>
</dbReference>
<dbReference type="InterPro" id="IPR043128">
    <property type="entry name" value="Rev_trsase/Diguanyl_cyclase"/>
</dbReference>
<dbReference type="GO" id="GO:0000166">
    <property type="term" value="F:nucleotide binding"/>
    <property type="evidence" value="ECO:0007669"/>
    <property type="project" value="UniProtKB-KW"/>
</dbReference>
<accession>A0AA96SIA6</accession>
<sequence>MPGPTVTRSCGVRKVHKYTHLSHIAGETEFVVFNNNLKNCLNAVYERIFYVRSSTGELVSPPQPTRNVFGELSKFSRAFAKHVVRTAPLPWDKFPGLYVGRKHQVYKRALLNLLSKTWSLVKLSKVKTFVKIEKLKQKLLLVPRVIQPRTPEFNLLLGCYIKPIEHRIYSIIDLLFRERVGAIRTTWERSILKGLNAIQQAKHIRVKWDRHSDCVFIGMDAKRFDQHVSKILLAWEHSIYALFYVGSALRKLKQLLSYQLVNRGKAYYPEGTISYTVEGKRMSGDMNTGLGNCLIMCAMLYTYFNSLGIDYDVINNGDDCGVFMSRSSYLEKFNVDHLKDWFLSMGFTMEVEPPVFEFEGIEFCQTQPVRAATGYTMVRNPRTSFTKDCMSVEVLRNMKAWKQHWDSVAMNGMSLNDGIPVMQAYYQCLKRSASVYVKGYNPSKKYVNYDMKNSGLGRLSEGLTFRDTKIDDEARVSFWRAFGITPSHQVVIEEYLNKLTIVGKEIPSFDSILRFRF</sequence>
<dbReference type="GO" id="GO:0039694">
    <property type="term" value="P:viral RNA genome replication"/>
    <property type="evidence" value="ECO:0007669"/>
    <property type="project" value="InterPro"/>
</dbReference>
<keyword evidence="2 6" id="KW-0808">Transferase</keyword>
<dbReference type="Gene3D" id="3.30.70.270">
    <property type="match status" value="1"/>
</dbReference>
<keyword evidence="1 6" id="KW-0696">RNA-directed RNA polymerase</keyword>
<keyword evidence="3 6" id="KW-0548">Nucleotidyltransferase</keyword>
<dbReference type="InterPro" id="IPR007094">
    <property type="entry name" value="RNA-dir_pol_PSvirus"/>
</dbReference>
<keyword evidence="4 6" id="KW-0547">Nucleotide-binding</keyword>
<dbReference type="InterPro" id="IPR002166">
    <property type="entry name" value="RNA_pol_HCV"/>
</dbReference>
<feature type="domain" description="RdRp catalytic" evidence="7">
    <location>
        <begin position="214"/>
        <end position="332"/>
    </location>
</feature>
<organism evidence="8">
    <name type="scientific">Cotepeofons virus</name>
    <dbReference type="NCBI Taxonomy" id="3072204"/>
    <lineage>
        <taxon>Viruses</taxon>
        <taxon>Riboviria</taxon>
        <taxon>Orthornavirae</taxon>
        <taxon>Lenarviricota</taxon>
    </lineage>
</organism>
<dbReference type="Pfam" id="PF00998">
    <property type="entry name" value="RdRP_3"/>
    <property type="match status" value="1"/>
</dbReference>
<evidence type="ECO:0000256" key="5">
    <source>
        <dbReference type="ARBA" id="ARBA00022953"/>
    </source>
</evidence>
<reference evidence="8" key="2">
    <citation type="submission" date="2023-04" db="EMBL/GenBank/DDBJ databases">
        <authorList>
            <person name="Le Lay C."/>
        </authorList>
    </citation>
    <scope>NUCLEOTIDE SEQUENCE</scope>
    <source>
        <strain evidence="8">A</strain>
    </source>
</reference>
<dbReference type="EC" id="2.7.7.48" evidence="6"/>
<evidence type="ECO:0000256" key="3">
    <source>
        <dbReference type="ARBA" id="ARBA00022695"/>
    </source>
</evidence>
<dbReference type="SUPFAM" id="SSF56672">
    <property type="entry name" value="DNA/RNA polymerases"/>
    <property type="match status" value="1"/>
</dbReference>
<reference evidence="8" key="1">
    <citation type="journal article" date="2023" name="Virology">
        <title>A metatranscriptomic analysis of geothermal hot springs reveals diverse RNA viruses including the phylum Lenarviricota.</title>
        <authorList>
            <person name="Le Lay C."/>
            <person name="Stott M.B."/>
            <person name="Shi M."/>
            <person name="Sadiq S."/>
            <person name="Holmes E.C."/>
        </authorList>
    </citation>
    <scope>NUCLEOTIDE SEQUENCE</scope>
    <source>
        <strain evidence="8">A</strain>
    </source>
</reference>
<name>A0AA96SIA6_9VIRU</name>
<evidence type="ECO:0000256" key="4">
    <source>
        <dbReference type="ARBA" id="ARBA00022741"/>
    </source>
</evidence>
<evidence type="ECO:0000256" key="6">
    <source>
        <dbReference type="RuleBase" id="RU363062"/>
    </source>
</evidence>
<evidence type="ECO:0000259" key="7">
    <source>
        <dbReference type="PROSITE" id="PS50507"/>
    </source>
</evidence>
<evidence type="ECO:0000256" key="1">
    <source>
        <dbReference type="ARBA" id="ARBA00022484"/>
    </source>
</evidence>
<dbReference type="GO" id="GO:0003723">
    <property type="term" value="F:RNA binding"/>
    <property type="evidence" value="ECO:0007669"/>
    <property type="project" value="InterPro"/>
</dbReference>
<dbReference type="InterPro" id="IPR043502">
    <property type="entry name" value="DNA/RNA_pol_sf"/>
</dbReference>
<evidence type="ECO:0000313" key="8">
    <source>
        <dbReference type="EMBL" id="WNT71131.1"/>
    </source>
</evidence>
<dbReference type="PROSITE" id="PS50507">
    <property type="entry name" value="RDRP_SSRNA_POS"/>
    <property type="match status" value="1"/>
</dbReference>
<comment type="catalytic activity">
    <reaction evidence="6">
        <text>RNA(n) + a ribonucleoside 5'-triphosphate = RNA(n+1) + diphosphate</text>
        <dbReference type="Rhea" id="RHEA:21248"/>
        <dbReference type="Rhea" id="RHEA-COMP:14527"/>
        <dbReference type="Rhea" id="RHEA-COMP:17342"/>
        <dbReference type="ChEBI" id="CHEBI:33019"/>
        <dbReference type="ChEBI" id="CHEBI:61557"/>
        <dbReference type="ChEBI" id="CHEBI:140395"/>
        <dbReference type="EC" id="2.7.7.48"/>
    </reaction>
</comment>
<protein>
    <recommendedName>
        <fullName evidence="6">RNA-directed RNA polymerase</fullName>
        <ecNumber evidence="6">2.7.7.48</ecNumber>
    </recommendedName>
</protein>